<evidence type="ECO:0008006" key="5">
    <source>
        <dbReference type="Google" id="ProtNLM"/>
    </source>
</evidence>
<organism evidence="3 4">
    <name type="scientific">Labilithrix luteola</name>
    <dbReference type="NCBI Taxonomy" id="1391654"/>
    <lineage>
        <taxon>Bacteria</taxon>
        <taxon>Pseudomonadati</taxon>
        <taxon>Myxococcota</taxon>
        <taxon>Polyangia</taxon>
        <taxon>Polyangiales</taxon>
        <taxon>Labilitrichaceae</taxon>
        <taxon>Labilithrix</taxon>
    </lineage>
</organism>
<reference evidence="3 4" key="1">
    <citation type="submission" date="2015-08" db="EMBL/GenBank/DDBJ databases">
        <authorList>
            <person name="Babu N.S."/>
            <person name="Beckwith C.J."/>
            <person name="Beseler K.G."/>
            <person name="Brison A."/>
            <person name="Carone J.V."/>
            <person name="Caskin T.P."/>
            <person name="Diamond M."/>
            <person name="Durham M.E."/>
            <person name="Foxe J.M."/>
            <person name="Go M."/>
            <person name="Henderson B.A."/>
            <person name="Jones I.B."/>
            <person name="McGettigan J.A."/>
            <person name="Micheletti S.J."/>
            <person name="Nasrallah M.E."/>
            <person name="Ortiz D."/>
            <person name="Piller C.R."/>
            <person name="Privatt S.R."/>
            <person name="Schneider S.L."/>
            <person name="Sharp S."/>
            <person name="Smith T.C."/>
            <person name="Stanton J.D."/>
            <person name="Ullery H.E."/>
            <person name="Wilson R.J."/>
            <person name="Serrano M.G."/>
            <person name="Buck G."/>
            <person name="Lee V."/>
            <person name="Wang Y."/>
            <person name="Carvalho R."/>
            <person name="Voegtly L."/>
            <person name="Shi R."/>
            <person name="Duckworth R."/>
            <person name="Johnson A."/>
            <person name="Loviza R."/>
            <person name="Walstead R."/>
            <person name="Shah Z."/>
            <person name="Kiflezghi M."/>
            <person name="Wade K."/>
            <person name="Ball S.L."/>
            <person name="Bradley K.W."/>
            <person name="Asai D.J."/>
            <person name="Bowman C.A."/>
            <person name="Russell D.A."/>
            <person name="Pope W.H."/>
            <person name="Jacobs-Sera D."/>
            <person name="Hendrix R.W."/>
            <person name="Hatfull G.F."/>
        </authorList>
    </citation>
    <scope>NUCLEOTIDE SEQUENCE [LARGE SCALE GENOMIC DNA]</scope>
    <source>
        <strain evidence="3 4">DSM 27648</strain>
    </source>
</reference>
<dbReference type="PATRIC" id="fig|1391654.3.peg.7580"/>
<dbReference type="RefSeq" id="WP_146652027.1">
    <property type="nucleotide sequence ID" value="NZ_CP012333.1"/>
</dbReference>
<keyword evidence="2" id="KW-0732">Signal</keyword>
<accession>A0A0K1Q5Y0</accession>
<evidence type="ECO:0000313" key="4">
    <source>
        <dbReference type="Proteomes" id="UP000064967"/>
    </source>
</evidence>
<evidence type="ECO:0000256" key="1">
    <source>
        <dbReference type="SAM" id="MobiDB-lite"/>
    </source>
</evidence>
<feature type="signal peptide" evidence="2">
    <location>
        <begin position="1"/>
        <end position="23"/>
    </location>
</feature>
<dbReference type="PROSITE" id="PS51257">
    <property type="entry name" value="PROKAR_LIPOPROTEIN"/>
    <property type="match status" value="1"/>
</dbReference>
<protein>
    <recommendedName>
        <fullName evidence="5">Lipoprotein</fullName>
    </recommendedName>
</protein>
<name>A0A0K1Q5Y0_9BACT</name>
<feature type="chain" id="PRO_5005466867" description="Lipoprotein" evidence="2">
    <location>
        <begin position="24"/>
        <end position="320"/>
    </location>
</feature>
<dbReference type="KEGG" id="llu:AKJ09_07468"/>
<evidence type="ECO:0000313" key="3">
    <source>
        <dbReference type="EMBL" id="AKV00805.1"/>
    </source>
</evidence>
<gene>
    <name evidence="3" type="ORF">AKJ09_07468</name>
</gene>
<sequence>MKNLRLLAFTTGTLFLSSAFMLAACSDDTVVTPIDTDSGVDGGTDAKADTSTPDATDSGPDATADAGITLDNYITNVGEALCNAITRCCFGNPNVPDGGAVTGGTFGRAQCVKQQAHFGFEQTNFGAEDLTSGTFVLDQAKAQQCMQQAEAMQCDLSGASLRQIRSVCFEAISGTVAKDKACKADIECAPGSFCNPTDPSSLTNRAGTCQPLRGAGGNCGDVANTGDEDTDQQLAEYACSSRAAGDTGLHCDSFDFTAGPDGAYRARADWKCMAGVDNGQKCSSNVWCKTGICDTANDGICKDPLEILQNSCTAFVIPAP</sequence>
<dbReference type="AlphaFoldDB" id="A0A0K1Q5Y0"/>
<dbReference type="EMBL" id="CP012333">
    <property type="protein sequence ID" value="AKV00805.1"/>
    <property type="molecule type" value="Genomic_DNA"/>
</dbReference>
<dbReference type="Proteomes" id="UP000064967">
    <property type="component" value="Chromosome"/>
</dbReference>
<feature type="region of interest" description="Disordered" evidence="1">
    <location>
        <begin position="36"/>
        <end position="62"/>
    </location>
</feature>
<keyword evidence="4" id="KW-1185">Reference proteome</keyword>
<dbReference type="STRING" id="1391654.AKJ09_07468"/>
<evidence type="ECO:0000256" key="2">
    <source>
        <dbReference type="SAM" id="SignalP"/>
    </source>
</evidence>
<proteinExistence type="predicted"/>